<name>A0A2P2P948_RHIMU</name>
<organism evidence="1">
    <name type="scientific">Rhizophora mucronata</name>
    <name type="common">Asiatic mangrove</name>
    <dbReference type="NCBI Taxonomy" id="61149"/>
    <lineage>
        <taxon>Eukaryota</taxon>
        <taxon>Viridiplantae</taxon>
        <taxon>Streptophyta</taxon>
        <taxon>Embryophyta</taxon>
        <taxon>Tracheophyta</taxon>
        <taxon>Spermatophyta</taxon>
        <taxon>Magnoliopsida</taxon>
        <taxon>eudicotyledons</taxon>
        <taxon>Gunneridae</taxon>
        <taxon>Pentapetalae</taxon>
        <taxon>rosids</taxon>
        <taxon>fabids</taxon>
        <taxon>Malpighiales</taxon>
        <taxon>Rhizophoraceae</taxon>
        <taxon>Rhizophora</taxon>
    </lineage>
</organism>
<proteinExistence type="predicted"/>
<sequence length="30" mass="3507">MLVSCHYICLDLLKPSRFVTRHKKAASIYL</sequence>
<protein>
    <submittedName>
        <fullName evidence="1">Uncharacterized protein</fullName>
    </submittedName>
</protein>
<evidence type="ECO:0000313" key="1">
    <source>
        <dbReference type="EMBL" id="MBX51286.1"/>
    </source>
</evidence>
<dbReference type="AlphaFoldDB" id="A0A2P2P948"/>
<accession>A0A2P2P948</accession>
<dbReference type="EMBL" id="GGEC01070802">
    <property type="protein sequence ID" value="MBX51286.1"/>
    <property type="molecule type" value="Transcribed_RNA"/>
</dbReference>
<reference evidence="1" key="1">
    <citation type="submission" date="2018-02" db="EMBL/GenBank/DDBJ databases">
        <title>Rhizophora mucronata_Transcriptome.</title>
        <authorList>
            <person name="Meera S.P."/>
            <person name="Sreeshan A."/>
            <person name="Augustine A."/>
        </authorList>
    </citation>
    <scope>NUCLEOTIDE SEQUENCE</scope>
    <source>
        <tissue evidence="1">Leaf</tissue>
    </source>
</reference>